<dbReference type="Proteomes" id="UP000424462">
    <property type="component" value="Chromosome"/>
</dbReference>
<dbReference type="KEGG" id="cok:COCCU_13915"/>
<dbReference type="GO" id="GO:0016832">
    <property type="term" value="F:aldehyde-lyase activity"/>
    <property type="evidence" value="ECO:0007669"/>
    <property type="project" value="UniProtKB-ARBA"/>
</dbReference>
<dbReference type="InterPro" id="IPR015813">
    <property type="entry name" value="Pyrv/PenolPyrv_kinase-like_dom"/>
</dbReference>
<evidence type="ECO:0000313" key="5">
    <source>
        <dbReference type="EMBL" id="QGU08673.1"/>
    </source>
</evidence>
<evidence type="ECO:0000256" key="3">
    <source>
        <dbReference type="ARBA" id="ARBA00023239"/>
    </source>
</evidence>
<accession>A0A6B8VX00</accession>
<name>A0A6B8VX00_9CORY</name>
<feature type="domain" description="HpcH/HpaI aldolase/citrate lyase" evidence="4">
    <location>
        <begin position="22"/>
        <end position="246"/>
    </location>
</feature>
<evidence type="ECO:0000313" key="6">
    <source>
        <dbReference type="Proteomes" id="UP000424462"/>
    </source>
</evidence>
<dbReference type="InterPro" id="IPR005000">
    <property type="entry name" value="Aldolase/citrate-lyase_domain"/>
</dbReference>
<keyword evidence="2" id="KW-0479">Metal-binding</keyword>
<dbReference type="AlphaFoldDB" id="A0A6B8VX00"/>
<evidence type="ECO:0000256" key="2">
    <source>
        <dbReference type="ARBA" id="ARBA00022723"/>
    </source>
</evidence>
<dbReference type="FunFam" id="3.20.20.60:FF:000004">
    <property type="entry name" value="5-keto-4-deoxy-D-glucarate aldolase"/>
    <property type="match status" value="1"/>
</dbReference>
<dbReference type="SUPFAM" id="SSF51621">
    <property type="entry name" value="Phosphoenolpyruvate/pyruvate domain"/>
    <property type="match status" value="1"/>
</dbReference>
<keyword evidence="6" id="KW-1185">Reference proteome</keyword>
<dbReference type="InterPro" id="IPR040442">
    <property type="entry name" value="Pyrv_kinase-like_dom_sf"/>
</dbReference>
<dbReference type="EC" id="4.1.2.52" evidence="5"/>
<protein>
    <submittedName>
        <fullName evidence="5">4-hydroxy-2-oxo-heptane-1,7-dioate aldolase</fullName>
        <ecNumber evidence="5">4.1.2.52</ecNumber>
    </submittedName>
</protein>
<dbReference type="RefSeq" id="WP_156232361.1">
    <property type="nucleotide sequence ID" value="NZ_CP046455.1"/>
</dbReference>
<dbReference type="EMBL" id="CP046455">
    <property type="protein sequence ID" value="QGU08673.1"/>
    <property type="molecule type" value="Genomic_DNA"/>
</dbReference>
<reference evidence="5 6" key="1">
    <citation type="submission" date="2019-11" db="EMBL/GenBank/DDBJ databases">
        <title>Complete genome sequence of Corynebacterium kalinowskii 1959, a novel Corynebacterium species isolated from soil of a small paddock in Vilsendorf, Germany.</title>
        <authorList>
            <person name="Schaffert L."/>
            <person name="Ruwe M."/>
            <person name="Milse J."/>
            <person name="Hanuschka K."/>
            <person name="Ortseifen V."/>
            <person name="Droste J."/>
            <person name="Brandt D."/>
            <person name="Schlueter L."/>
            <person name="Kutter Y."/>
            <person name="Vinke S."/>
            <person name="Viehoefer P."/>
            <person name="Jacob L."/>
            <person name="Luebke N.-C."/>
            <person name="Schulte-Berndt E."/>
            <person name="Hain C."/>
            <person name="Linder M."/>
            <person name="Schmidt P."/>
            <person name="Wollenschlaeger L."/>
            <person name="Luttermann T."/>
            <person name="Thieme E."/>
            <person name="Hassa J."/>
            <person name="Haak M."/>
            <person name="Wittchen M."/>
            <person name="Mentz A."/>
            <person name="Persicke M."/>
            <person name="Busche T."/>
            <person name="Ruckert C."/>
        </authorList>
    </citation>
    <scope>NUCLEOTIDE SEQUENCE [LARGE SCALE GENOMIC DNA]</scope>
    <source>
        <strain evidence="5 6">2039</strain>
    </source>
</reference>
<dbReference type="InterPro" id="IPR050251">
    <property type="entry name" value="HpcH-HpaI_aldolase"/>
</dbReference>
<comment type="similarity">
    <text evidence="1">Belongs to the HpcH/HpaI aldolase family.</text>
</comment>
<dbReference type="GO" id="GO:0005737">
    <property type="term" value="C:cytoplasm"/>
    <property type="evidence" value="ECO:0007669"/>
    <property type="project" value="UniProtKB-ARBA"/>
</dbReference>
<organism evidence="5 6">
    <name type="scientific">Corynebacterium occultum</name>
    <dbReference type="NCBI Taxonomy" id="2675219"/>
    <lineage>
        <taxon>Bacteria</taxon>
        <taxon>Bacillati</taxon>
        <taxon>Actinomycetota</taxon>
        <taxon>Actinomycetes</taxon>
        <taxon>Mycobacteriales</taxon>
        <taxon>Corynebacteriaceae</taxon>
        <taxon>Corynebacterium</taxon>
    </lineage>
</organism>
<dbReference type="GO" id="GO:0046872">
    <property type="term" value="F:metal ion binding"/>
    <property type="evidence" value="ECO:0007669"/>
    <property type="project" value="UniProtKB-KW"/>
</dbReference>
<keyword evidence="3 5" id="KW-0456">Lyase</keyword>
<evidence type="ECO:0000256" key="1">
    <source>
        <dbReference type="ARBA" id="ARBA00005568"/>
    </source>
</evidence>
<evidence type="ECO:0000259" key="4">
    <source>
        <dbReference type="Pfam" id="PF03328"/>
    </source>
</evidence>
<sequence length="264" mass="27665">MSFHLELPATFTQRVVQATRPQIGMWICSGSPVAAEILAGSGMDWVLIDGEHSPYGLETITDLLRATAAYPATPVVRVPAVDRVLIKQYLDLGVQNLMVPMVHNLELAQEAIASVHYPPTGVRGVGSALARAARWGAVPDYLNTAADTICLIIQIESAEGVDNAAAIAALDGVDAAFIGPSDLAASMGLLGQQTHPEVVAGVKQSIQAFTQAGKPVGVNAFNLDQARDYLEAGANFVLVGADVQQLGVAARGLVDTFITPLEGK</sequence>
<proteinExistence type="inferred from homology"/>
<dbReference type="Pfam" id="PF03328">
    <property type="entry name" value="HpcH_HpaI"/>
    <property type="match status" value="1"/>
</dbReference>
<dbReference type="PANTHER" id="PTHR30502">
    <property type="entry name" value="2-KETO-3-DEOXY-L-RHAMNONATE ALDOLASE"/>
    <property type="match status" value="1"/>
</dbReference>
<dbReference type="PANTHER" id="PTHR30502:SF0">
    <property type="entry name" value="PHOSPHOENOLPYRUVATE CARBOXYLASE FAMILY PROTEIN"/>
    <property type="match status" value="1"/>
</dbReference>
<dbReference type="Gene3D" id="3.20.20.60">
    <property type="entry name" value="Phosphoenolpyruvate-binding domains"/>
    <property type="match status" value="1"/>
</dbReference>
<gene>
    <name evidence="5" type="primary">hpcH2</name>
    <name evidence="5" type="ORF">COCCU_13915</name>
</gene>